<dbReference type="RefSeq" id="WP_093197514.1">
    <property type="nucleotide sequence ID" value="NZ_FNGS01000001.1"/>
</dbReference>
<dbReference type="Pfam" id="PF00550">
    <property type="entry name" value="PP-binding"/>
    <property type="match status" value="1"/>
</dbReference>
<sequence>MDAAVTRLTYQEIFDLLKQFITDVIGEEFVEEMDIEPQSSFTKDLEMDSIEIVSFSEKIKAHFGKEIDFTGWLSGMDLDQLINLNLDQIIRYIEECQS</sequence>
<dbReference type="Gene3D" id="1.10.1200.10">
    <property type="entry name" value="ACP-like"/>
    <property type="match status" value="1"/>
</dbReference>
<dbReference type="Proteomes" id="UP000198901">
    <property type="component" value="Unassembled WGS sequence"/>
</dbReference>
<gene>
    <name evidence="2" type="ORF">SAMN04488090_0606</name>
</gene>
<evidence type="ECO:0000313" key="2">
    <source>
        <dbReference type="EMBL" id="SDL28174.1"/>
    </source>
</evidence>
<evidence type="ECO:0000259" key="1">
    <source>
        <dbReference type="PROSITE" id="PS50075"/>
    </source>
</evidence>
<name>A0A1G9ITQ3_9BACT</name>
<accession>A0A1G9ITQ3</accession>
<evidence type="ECO:0000313" key="3">
    <source>
        <dbReference type="Proteomes" id="UP000198901"/>
    </source>
</evidence>
<dbReference type="InterPro" id="IPR009081">
    <property type="entry name" value="PP-bd_ACP"/>
</dbReference>
<dbReference type="SUPFAM" id="SSF47336">
    <property type="entry name" value="ACP-like"/>
    <property type="match status" value="1"/>
</dbReference>
<proteinExistence type="predicted"/>
<feature type="domain" description="Carrier" evidence="1">
    <location>
        <begin position="11"/>
        <end position="97"/>
    </location>
</feature>
<dbReference type="InterPro" id="IPR036736">
    <property type="entry name" value="ACP-like_sf"/>
</dbReference>
<dbReference type="AlphaFoldDB" id="A0A1G9ITQ3"/>
<keyword evidence="3" id="KW-1185">Reference proteome</keyword>
<dbReference type="STRING" id="563176.SAMN04488090_0606"/>
<dbReference type="OrthoDB" id="709891at2"/>
<reference evidence="2 3" key="1">
    <citation type="submission" date="2016-10" db="EMBL/GenBank/DDBJ databases">
        <authorList>
            <person name="de Groot N.N."/>
        </authorList>
    </citation>
    <scope>NUCLEOTIDE SEQUENCE [LARGE SCALE GENOMIC DNA]</scope>
    <source>
        <strain evidence="2 3">DSM 21668</strain>
    </source>
</reference>
<protein>
    <submittedName>
        <fullName evidence="2">Acyl carrier protein</fullName>
    </submittedName>
</protein>
<dbReference type="EMBL" id="FNGS01000001">
    <property type="protein sequence ID" value="SDL28174.1"/>
    <property type="molecule type" value="Genomic_DNA"/>
</dbReference>
<organism evidence="2 3">
    <name type="scientific">Siphonobacter aquaeclarae</name>
    <dbReference type="NCBI Taxonomy" id="563176"/>
    <lineage>
        <taxon>Bacteria</taxon>
        <taxon>Pseudomonadati</taxon>
        <taxon>Bacteroidota</taxon>
        <taxon>Cytophagia</taxon>
        <taxon>Cytophagales</taxon>
        <taxon>Cytophagaceae</taxon>
        <taxon>Siphonobacter</taxon>
    </lineage>
</organism>
<dbReference type="PROSITE" id="PS50075">
    <property type="entry name" value="CARRIER"/>
    <property type="match status" value="1"/>
</dbReference>